<dbReference type="InterPro" id="IPR020901">
    <property type="entry name" value="Prtase_inh_Kunz-CS"/>
</dbReference>
<dbReference type="CDD" id="cd00109">
    <property type="entry name" value="Kunitz-type"/>
    <property type="match status" value="1"/>
</dbReference>
<protein>
    <recommendedName>
        <fullName evidence="2">BPTI/Kunitz inhibitor domain-containing protein</fullName>
    </recommendedName>
</protein>
<dbReference type="PROSITE" id="PS50279">
    <property type="entry name" value="BPTI_KUNITZ_2"/>
    <property type="match status" value="1"/>
</dbReference>
<dbReference type="PANTHER" id="PTHR46751:SF1">
    <property type="entry name" value="WAP FOUR-DISULFIDE CORE DOMAIN PROTEIN 6A"/>
    <property type="match status" value="1"/>
</dbReference>
<keyword evidence="4" id="KW-1185">Reference proteome</keyword>
<gene>
    <name evidence="3" type="ORF">ECPE_LOCUS12747</name>
</gene>
<dbReference type="InterPro" id="IPR036880">
    <property type="entry name" value="Kunitz_BPTI_sf"/>
</dbReference>
<accession>A0A3P8L5B1</accession>
<reference evidence="3 4" key="1">
    <citation type="submission" date="2018-11" db="EMBL/GenBank/DDBJ databases">
        <authorList>
            <consortium name="Pathogen Informatics"/>
        </authorList>
    </citation>
    <scope>NUCLEOTIDE SEQUENCE [LARGE SCALE GENOMIC DNA]</scope>
    <source>
        <strain evidence="3 4">Egypt</strain>
    </source>
</reference>
<dbReference type="InterPro" id="IPR051388">
    <property type="entry name" value="Serpin_venom_toxin"/>
</dbReference>
<dbReference type="PROSITE" id="PS00280">
    <property type="entry name" value="BPTI_KUNITZ_1"/>
    <property type="match status" value="1"/>
</dbReference>
<evidence type="ECO:0000256" key="1">
    <source>
        <dbReference type="ARBA" id="ARBA00023157"/>
    </source>
</evidence>
<keyword evidence="1" id="KW-1015">Disulfide bond</keyword>
<evidence type="ECO:0000259" key="2">
    <source>
        <dbReference type="PROSITE" id="PS50279"/>
    </source>
</evidence>
<dbReference type="Pfam" id="PF00014">
    <property type="entry name" value="Kunitz_BPTI"/>
    <property type="match status" value="1"/>
</dbReference>
<dbReference type="SUPFAM" id="SSF57362">
    <property type="entry name" value="BPTI-like"/>
    <property type="match status" value="1"/>
</dbReference>
<evidence type="ECO:0000313" key="3">
    <source>
        <dbReference type="EMBL" id="VDP90019.1"/>
    </source>
</evidence>
<dbReference type="OrthoDB" id="4473401at2759"/>
<dbReference type="PRINTS" id="PR00759">
    <property type="entry name" value="BASICPTASE"/>
</dbReference>
<dbReference type="GO" id="GO:0005615">
    <property type="term" value="C:extracellular space"/>
    <property type="evidence" value="ECO:0007669"/>
    <property type="project" value="TreeGrafter"/>
</dbReference>
<dbReference type="InterPro" id="IPR002223">
    <property type="entry name" value="Kunitz_BPTI"/>
</dbReference>
<dbReference type="Gene3D" id="4.10.410.10">
    <property type="entry name" value="Pancreatic trypsin inhibitor Kunitz domain"/>
    <property type="match status" value="1"/>
</dbReference>
<dbReference type="PANTHER" id="PTHR46751">
    <property type="entry name" value="EPPIN"/>
    <property type="match status" value="1"/>
</dbReference>
<dbReference type="GO" id="GO:0004867">
    <property type="term" value="F:serine-type endopeptidase inhibitor activity"/>
    <property type="evidence" value="ECO:0007669"/>
    <property type="project" value="InterPro"/>
</dbReference>
<evidence type="ECO:0000313" key="4">
    <source>
        <dbReference type="Proteomes" id="UP000272942"/>
    </source>
</evidence>
<proteinExistence type="predicted"/>
<dbReference type="EMBL" id="UZAN01053528">
    <property type="protein sequence ID" value="VDP90019.1"/>
    <property type="molecule type" value="Genomic_DNA"/>
</dbReference>
<organism evidence="3 4">
    <name type="scientific">Echinostoma caproni</name>
    <dbReference type="NCBI Taxonomy" id="27848"/>
    <lineage>
        <taxon>Eukaryota</taxon>
        <taxon>Metazoa</taxon>
        <taxon>Spiralia</taxon>
        <taxon>Lophotrochozoa</taxon>
        <taxon>Platyhelminthes</taxon>
        <taxon>Trematoda</taxon>
        <taxon>Digenea</taxon>
        <taxon>Plagiorchiida</taxon>
        <taxon>Echinostomata</taxon>
        <taxon>Echinostomatoidea</taxon>
        <taxon>Echinostomatidae</taxon>
        <taxon>Echinostoma</taxon>
    </lineage>
</organism>
<dbReference type="SMART" id="SM00131">
    <property type="entry name" value="KU"/>
    <property type="match status" value="1"/>
</dbReference>
<sequence length="175" mass="20398">MLTNRSHAFLPFSSDMCNLRIDPGPCLAIHYRWGWDNRRRQCIRFRYGGCGGNPNRFPSKLACQLACRYRVSSTGVIISKHVTGLTSLERFLNAKRLSWDNTKKSFVWAYISNYCSLYLAEVQCFMMIIRLANPLRKTVRVYYTSQALAQCHHCVNFLHSEFSALYLARQLNLLW</sequence>
<feature type="domain" description="BPTI/Kunitz inhibitor" evidence="2">
    <location>
        <begin position="17"/>
        <end position="67"/>
    </location>
</feature>
<dbReference type="AlphaFoldDB" id="A0A3P8L5B1"/>
<name>A0A3P8L5B1_9TREM</name>
<dbReference type="FunFam" id="4.10.410.10:FF:000020">
    <property type="entry name" value="Collagen, type VI, alpha 3"/>
    <property type="match status" value="1"/>
</dbReference>
<dbReference type="Proteomes" id="UP000272942">
    <property type="component" value="Unassembled WGS sequence"/>
</dbReference>